<dbReference type="HAMAP" id="MF_00302">
    <property type="entry name" value="ClpS"/>
    <property type="match status" value="1"/>
</dbReference>
<comment type="subunit">
    <text evidence="1">Binds to the N-terminal domain of the chaperone ClpA.</text>
</comment>
<dbReference type="PANTHER" id="PTHR33473">
    <property type="entry name" value="ATP-DEPENDENT CLP PROTEASE ADAPTER PROTEIN CLPS1, CHLOROPLASTIC"/>
    <property type="match status" value="1"/>
</dbReference>
<proteinExistence type="inferred from homology"/>
<protein>
    <recommendedName>
        <fullName evidence="1">ATP-dependent Clp protease adapter protein ClpS</fullName>
    </recommendedName>
</protein>
<dbReference type="InterPro" id="IPR014719">
    <property type="entry name" value="Ribosomal_bL12_C/ClpS-like"/>
</dbReference>
<sequence length="106" mass="12241">MSKNFEWVAPDSELLEKEETAVKPPSMYNVILMNDDYTPMDFVIEILERFFAMDIDQATQVMLKVHYEGKAICGTYTAEVAEMKVTQVSLHSKKHEHPLLCIMERA</sequence>
<keyword evidence="3" id="KW-0645">Protease</keyword>
<dbReference type="Gene3D" id="3.30.1390.10">
    <property type="match status" value="1"/>
</dbReference>
<gene>
    <name evidence="1" type="primary">clpS</name>
    <name evidence="3" type="ORF">SAMN02745781_01986</name>
</gene>
<dbReference type="GO" id="GO:0030163">
    <property type="term" value="P:protein catabolic process"/>
    <property type="evidence" value="ECO:0007669"/>
    <property type="project" value="InterPro"/>
</dbReference>
<dbReference type="InterPro" id="IPR003769">
    <property type="entry name" value="ClpS_core"/>
</dbReference>
<dbReference type="EMBL" id="FQUH01000008">
    <property type="protein sequence ID" value="SHF32408.1"/>
    <property type="molecule type" value="Genomic_DNA"/>
</dbReference>
<feature type="domain" description="Adaptor protein ClpS core" evidence="2">
    <location>
        <begin position="23"/>
        <end position="101"/>
    </location>
</feature>
<dbReference type="FunFam" id="3.30.1390.10:FF:000002">
    <property type="entry name" value="ATP-dependent Clp protease adapter protein ClpS"/>
    <property type="match status" value="1"/>
</dbReference>
<dbReference type="Proteomes" id="UP000184159">
    <property type="component" value="Unassembled WGS sequence"/>
</dbReference>
<dbReference type="RefSeq" id="WP_072958611.1">
    <property type="nucleotide sequence ID" value="NZ_FQUH01000008.1"/>
</dbReference>
<evidence type="ECO:0000313" key="3">
    <source>
        <dbReference type="EMBL" id="SHF32408.1"/>
    </source>
</evidence>
<dbReference type="AlphaFoldDB" id="A0A1M5AQ72"/>
<keyword evidence="3" id="KW-0378">Hydrolase</keyword>
<accession>A0A1M5AQ72</accession>
<comment type="similarity">
    <text evidence="1">Belongs to the ClpS family.</text>
</comment>
<dbReference type="NCBIfam" id="NF000670">
    <property type="entry name" value="PRK00033.1-3"/>
    <property type="match status" value="1"/>
</dbReference>
<dbReference type="PANTHER" id="PTHR33473:SF19">
    <property type="entry name" value="ATP-DEPENDENT CLP PROTEASE ADAPTER PROTEIN CLPS"/>
    <property type="match status" value="1"/>
</dbReference>
<dbReference type="SUPFAM" id="SSF54736">
    <property type="entry name" value="ClpS-like"/>
    <property type="match status" value="1"/>
</dbReference>
<comment type="function">
    <text evidence="1">Involved in the modulation of the specificity of the ClpAP-mediated ATP-dependent protein degradation.</text>
</comment>
<dbReference type="GO" id="GO:0006508">
    <property type="term" value="P:proteolysis"/>
    <property type="evidence" value="ECO:0007669"/>
    <property type="project" value="UniProtKB-UniRule"/>
</dbReference>
<dbReference type="NCBIfam" id="NF000672">
    <property type="entry name" value="PRK00033.1-5"/>
    <property type="match status" value="1"/>
</dbReference>
<reference evidence="4" key="1">
    <citation type="submission" date="2016-11" db="EMBL/GenBank/DDBJ databases">
        <authorList>
            <person name="Varghese N."/>
            <person name="Submissions S."/>
        </authorList>
    </citation>
    <scope>NUCLEOTIDE SEQUENCE [LARGE SCALE GENOMIC DNA]</scope>
    <source>
        <strain evidence="4">DSM 21264</strain>
    </source>
</reference>
<evidence type="ECO:0000259" key="2">
    <source>
        <dbReference type="Pfam" id="PF02617"/>
    </source>
</evidence>
<keyword evidence="4" id="KW-1185">Reference proteome</keyword>
<dbReference type="InterPro" id="IPR022935">
    <property type="entry name" value="ClpS"/>
</dbReference>
<organism evidence="3 4">
    <name type="scientific">Vibrio gazogenes DSM 21264 = NBRC 103151</name>
    <dbReference type="NCBI Taxonomy" id="1123492"/>
    <lineage>
        <taxon>Bacteria</taxon>
        <taxon>Pseudomonadati</taxon>
        <taxon>Pseudomonadota</taxon>
        <taxon>Gammaproteobacteria</taxon>
        <taxon>Vibrionales</taxon>
        <taxon>Vibrionaceae</taxon>
        <taxon>Vibrio</taxon>
    </lineage>
</organism>
<name>A0A1M5AQ72_VIBGA</name>
<evidence type="ECO:0000313" key="4">
    <source>
        <dbReference type="Proteomes" id="UP000184159"/>
    </source>
</evidence>
<dbReference type="Pfam" id="PF02617">
    <property type="entry name" value="ClpS"/>
    <property type="match status" value="1"/>
</dbReference>
<dbReference type="GO" id="GO:0008233">
    <property type="term" value="F:peptidase activity"/>
    <property type="evidence" value="ECO:0007669"/>
    <property type="project" value="UniProtKB-KW"/>
</dbReference>
<evidence type="ECO:0000256" key="1">
    <source>
        <dbReference type="HAMAP-Rule" id="MF_00302"/>
    </source>
</evidence>